<dbReference type="InterPro" id="IPR045272">
    <property type="entry name" value="ANXUR1/2-like"/>
</dbReference>
<dbReference type="Gene3D" id="1.10.510.10">
    <property type="entry name" value="Transferase(Phosphotransferase) domain 1"/>
    <property type="match status" value="2"/>
</dbReference>
<dbReference type="InterPro" id="IPR011009">
    <property type="entry name" value="Kinase-like_dom_sf"/>
</dbReference>
<dbReference type="EMBL" id="SZYD01000001">
    <property type="protein sequence ID" value="KAD7476956.1"/>
    <property type="molecule type" value="Genomic_DNA"/>
</dbReference>
<dbReference type="GO" id="GO:0009506">
    <property type="term" value="C:plasmodesma"/>
    <property type="evidence" value="ECO:0007669"/>
    <property type="project" value="TreeGrafter"/>
</dbReference>
<dbReference type="Pfam" id="PF07714">
    <property type="entry name" value="PK_Tyr_Ser-Thr"/>
    <property type="match status" value="1"/>
</dbReference>
<dbReference type="GO" id="GO:0005524">
    <property type="term" value="F:ATP binding"/>
    <property type="evidence" value="ECO:0007669"/>
    <property type="project" value="InterPro"/>
</dbReference>
<evidence type="ECO:0000313" key="3">
    <source>
        <dbReference type="Proteomes" id="UP000326396"/>
    </source>
</evidence>
<dbReference type="Proteomes" id="UP000326396">
    <property type="component" value="Linkage Group LG1"/>
</dbReference>
<dbReference type="PANTHER" id="PTHR27003">
    <property type="entry name" value="OS07G0166700 PROTEIN"/>
    <property type="match status" value="1"/>
</dbReference>
<dbReference type="SUPFAM" id="SSF56112">
    <property type="entry name" value="Protein kinase-like (PK-like)"/>
    <property type="match status" value="2"/>
</dbReference>
<name>A0A5N6PYW5_9ASTR</name>
<reference evidence="2 3" key="1">
    <citation type="submission" date="2019-05" db="EMBL/GenBank/DDBJ databases">
        <title>Mikania micrantha, genome provides insights into the molecular mechanism of rapid growth.</title>
        <authorList>
            <person name="Liu B."/>
        </authorList>
    </citation>
    <scope>NUCLEOTIDE SEQUENCE [LARGE SCALE GENOMIC DNA]</scope>
    <source>
        <strain evidence="2">NLD-2019</strain>
        <tissue evidence="2">Leaf</tissue>
    </source>
</reference>
<sequence>MDQVVLCEAIGTEGYIDPEIETTRGVTQRSDTYALGVVLFEILCGKNAFLPKEADRYLAGLAKHHYENKTLKDVINPNLWNQMLGRSLMKYSKSAYSCIMDERAFWANMDDVVADLEKALEFQSRLEILREDKKVIIHNGTKCCNVCLDEKWNAKIENFEDAEFLTLNQEDEALYLPYISRNVSPFHLDLEYTKTGILKRESDVYSFGVVLFELLCGKKAADPIYLDYGGHHTHVARSRFAAGTLESMIDPVIIYPNKDSLDTYTKIAYKCVAETQAQRPSMKVVLKELEKSLSFQDEEANLIEDDECKGYNT</sequence>
<evidence type="ECO:0000313" key="2">
    <source>
        <dbReference type="EMBL" id="KAD7476956.1"/>
    </source>
</evidence>
<accession>A0A5N6PYW5</accession>
<dbReference type="PROSITE" id="PS50011">
    <property type="entry name" value="PROTEIN_KINASE_DOM"/>
    <property type="match status" value="1"/>
</dbReference>
<evidence type="ECO:0000259" key="1">
    <source>
        <dbReference type="PROSITE" id="PS50011"/>
    </source>
</evidence>
<dbReference type="PANTHER" id="PTHR27003:SF471">
    <property type="entry name" value="VASCULAR ENDOTHELIAL GROWTH FACTOR RECEPTOR 2 (VEGFR2)-RELATED"/>
    <property type="match status" value="1"/>
</dbReference>
<dbReference type="InterPro" id="IPR000719">
    <property type="entry name" value="Prot_kinase_dom"/>
</dbReference>
<organism evidence="2 3">
    <name type="scientific">Mikania micrantha</name>
    <name type="common">bitter vine</name>
    <dbReference type="NCBI Taxonomy" id="192012"/>
    <lineage>
        <taxon>Eukaryota</taxon>
        <taxon>Viridiplantae</taxon>
        <taxon>Streptophyta</taxon>
        <taxon>Embryophyta</taxon>
        <taxon>Tracheophyta</taxon>
        <taxon>Spermatophyta</taxon>
        <taxon>Magnoliopsida</taxon>
        <taxon>eudicotyledons</taxon>
        <taxon>Gunneridae</taxon>
        <taxon>Pentapetalae</taxon>
        <taxon>asterids</taxon>
        <taxon>campanulids</taxon>
        <taxon>Asterales</taxon>
        <taxon>Asteraceae</taxon>
        <taxon>Asteroideae</taxon>
        <taxon>Heliantheae alliance</taxon>
        <taxon>Eupatorieae</taxon>
        <taxon>Mikania</taxon>
    </lineage>
</organism>
<feature type="domain" description="Protein kinase" evidence="1">
    <location>
        <begin position="1"/>
        <end position="293"/>
    </location>
</feature>
<proteinExistence type="predicted"/>
<dbReference type="AlphaFoldDB" id="A0A5N6PYW5"/>
<keyword evidence="3" id="KW-1185">Reference proteome</keyword>
<dbReference type="GO" id="GO:0005886">
    <property type="term" value="C:plasma membrane"/>
    <property type="evidence" value="ECO:0007669"/>
    <property type="project" value="TreeGrafter"/>
</dbReference>
<dbReference type="OrthoDB" id="4062651at2759"/>
<comment type="caution">
    <text evidence="2">The sequence shown here is derived from an EMBL/GenBank/DDBJ whole genome shotgun (WGS) entry which is preliminary data.</text>
</comment>
<dbReference type="InterPro" id="IPR001245">
    <property type="entry name" value="Ser-Thr/Tyr_kinase_cat_dom"/>
</dbReference>
<gene>
    <name evidence="2" type="ORF">E3N88_00092</name>
</gene>
<dbReference type="GO" id="GO:0004714">
    <property type="term" value="F:transmembrane receptor protein tyrosine kinase activity"/>
    <property type="evidence" value="ECO:0007669"/>
    <property type="project" value="InterPro"/>
</dbReference>
<protein>
    <recommendedName>
        <fullName evidence="1">Protein kinase domain-containing protein</fullName>
    </recommendedName>
</protein>